<dbReference type="NCBIfam" id="TIGR00199">
    <property type="entry name" value="PncC_domain"/>
    <property type="match status" value="1"/>
</dbReference>
<sequence length="168" mass="18125">MINYDEMTRLSIEMGKVLLEKKRTITTAESCTGGWIAKVITDIAGSSEYYQRGFVTYSNEAKHEMIGVDEQTLIKYGAVSKEVVLQMAKGALSAANADFAVSVSGIAGPGGGSEEKPVGLVWFGFAMKTSKGIQTTATHCIFSGSRDQIRAESVIFSLKSILKEIINN</sequence>
<dbReference type="Gene3D" id="3.90.950.20">
    <property type="entry name" value="CinA-like"/>
    <property type="match status" value="1"/>
</dbReference>
<accession>A0A0G4Q6F0</accession>
<dbReference type="EMBL" id="CVRY01000003">
    <property type="protein sequence ID" value="CRL61395.1"/>
    <property type="molecule type" value="Genomic_DNA"/>
</dbReference>
<keyword evidence="2" id="KW-0378">Hydrolase</keyword>
<evidence type="ECO:0000313" key="2">
    <source>
        <dbReference type="EMBL" id="CRL61395.1"/>
    </source>
</evidence>
<dbReference type="RefSeq" id="WP_072063510.1">
    <property type="nucleotide sequence ID" value="NZ_CVRY01000003.1"/>
</dbReference>
<gene>
    <name evidence="2" type="primary">pncC</name>
    <name evidence="2" type="ORF">BN1804_01431</name>
</gene>
<feature type="domain" description="CinA C-terminal" evidence="1">
    <location>
        <begin position="10"/>
        <end position="164"/>
    </location>
</feature>
<dbReference type="InterPro" id="IPR008136">
    <property type="entry name" value="CinA_C"/>
</dbReference>
<dbReference type="InterPro" id="IPR036653">
    <property type="entry name" value="CinA-like_C"/>
</dbReference>
<organism evidence="2 3">
    <name type="scientific">Proteus penneri</name>
    <dbReference type="NCBI Taxonomy" id="102862"/>
    <lineage>
        <taxon>Bacteria</taxon>
        <taxon>Pseudomonadati</taxon>
        <taxon>Pseudomonadota</taxon>
        <taxon>Gammaproteobacteria</taxon>
        <taxon>Enterobacterales</taxon>
        <taxon>Morganellaceae</taxon>
        <taxon>Proteus</taxon>
    </lineage>
</organism>
<proteinExistence type="predicted"/>
<dbReference type="NCBIfam" id="NF002975">
    <property type="entry name" value="PRK03661.1"/>
    <property type="match status" value="1"/>
</dbReference>
<protein>
    <submittedName>
        <fullName evidence="2">Nicotinamide-nucleotide amidohydrolase PncC</fullName>
    </submittedName>
</protein>
<dbReference type="Pfam" id="PF02464">
    <property type="entry name" value="CinA"/>
    <property type="match status" value="1"/>
</dbReference>
<dbReference type="AlphaFoldDB" id="A0A0G4Q6F0"/>
<dbReference type="GO" id="GO:0016787">
    <property type="term" value="F:hydrolase activity"/>
    <property type="evidence" value="ECO:0007669"/>
    <property type="project" value="UniProtKB-KW"/>
</dbReference>
<reference evidence="3" key="1">
    <citation type="submission" date="2015-06" db="EMBL/GenBank/DDBJ databases">
        <authorList>
            <person name="Urmite Genomes"/>
        </authorList>
    </citation>
    <scope>NUCLEOTIDE SEQUENCE [LARGE SCALE GENOMIC DNA]</scope>
    <source>
        <strain evidence="3">CSUR P1867</strain>
    </source>
</reference>
<evidence type="ECO:0000259" key="1">
    <source>
        <dbReference type="Pfam" id="PF02464"/>
    </source>
</evidence>
<dbReference type="Proteomes" id="UP000183920">
    <property type="component" value="Unassembled WGS sequence"/>
</dbReference>
<dbReference type="SUPFAM" id="SSF142433">
    <property type="entry name" value="CinA-like"/>
    <property type="match status" value="1"/>
</dbReference>
<evidence type="ECO:0000313" key="3">
    <source>
        <dbReference type="Proteomes" id="UP000183920"/>
    </source>
</evidence>
<name>A0A0G4Q6F0_9GAMM</name>